<dbReference type="SUPFAM" id="SSF143120">
    <property type="entry name" value="YefM-like"/>
    <property type="match status" value="1"/>
</dbReference>
<reference evidence="3 4" key="1">
    <citation type="journal article" date="2016" name="Nat. Commun.">
        <title>Thousands of microbial genomes shed light on interconnected biogeochemical processes in an aquifer system.</title>
        <authorList>
            <person name="Anantharaman K."/>
            <person name="Brown C.T."/>
            <person name="Hug L.A."/>
            <person name="Sharon I."/>
            <person name="Castelle C.J."/>
            <person name="Probst A.J."/>
            <person name="Thomas B.C."/>
            <person name="Singh A."/>
            <person name="Wilkins M.J."/>
            <person name="Karaoz U."/>
            <person name="Brodie E.L."/>
            <person name="Williams K.H."/>
            <person name="Hubbard S.S."/>
            <person name="Banfield J.F."/>
        </authorList>
    </citation>
    <scope>NUCLEOTIDE SEQUENCE [LARGE SCALE GENOMIC DNA]</scope>
</reference>
<keyword evidence="2" id="KW-0175">Coiled coil</keyword>
<comment type="caution">
    <text evidence="3">The sequence shown here is derived from an EMBL/GenBank/DDBJ whole genome shotgun (WGS) entry which is preliminary data.</text>
</comment>
<proteinExistence type="inferred from homology"/>
<protein>
    <recommendedName>
        <fullName evidence="5">Antitoxin</fullName>
    </recommendedName>
</protein>
<evidence type="ECO:0000313" key="4">
    <source>
        <dbReference type="Proteomes" id="UP000177614"/>
    </source>
</evidence>
<sequence>MTIKLIGLKQFRDNIATYTVEARKKNTRLIILKKNVPMFEVVPIDEKTFALEKLKSEIKEARDQIKKGKVYTQEQIMKEFGLL</sequence>
<accession>A0A1F4XK42</accession>
<dbReference type="InterPro" id="IPR036165">
    <property type="entry name" value="YefM-like_sf"/>
</dbReference>
<gene>
    <name evidence="3" type="ORF">A2V81_02900</name>
</gene>
<evidence type="ECO:0000313" key="3">
    <source>
        <dbReference type="EMBL" id="OGC82075.1"/>
    </source>
</evidence>
<name>A0A1F4XK42_9BACT</name>
<organism evidence="3 4">
    <name type="scientific">Candidatus Abawacabacteria bacterium RBG_16_42_10</name>
    <dbReference type="NCBI Taxonomy" id="1817814"/>
    <lineage>
        <taxon>Bacteria</taxon>
        <taxon>Candidatus Abawacaibacteriota</taxon>
    </lineage>
</organism>
<evidence type="ECO:0008006" key="5">
    <source>
        <dbReference type="Google" id="ProtNLM"/>
    </source>
</evidence>
<dbReference type="Proteomes" id="UP000177614">
    <property type="component" value="Unassembled WGS sequence"/>
</dbReference>
<evidence type="ECO:0000256" key="1">
    <source>
        <dbReference type="ARBA" id="ARBA00009981"/>
    </source>
</evidence>
<feature type="coiled-coil region" evidence="2">
    <location>
        <begin position="44"/>
        <end position="71"/>
    </location>
</feature>
<evidence type="ECO:0000256" key="2">
    <source>
        <dbReference type="SAM" id="Coils"/>
    </source>
</evidence>
<dbReference type="AlphaFoldDB" id="A0A1F4XK42"/>
<dbReference type="EMBL" id="MEWR01000011">
    <property type="protein sequence ID" value="OGC82075.1"/>
    <property type="molecule type" value="Genomic_DNA"/>
</dbReference>
<comment type="similarity">
    <text evidence="1">Belongs to the phD/YefM antitoxin family.</text>
</comment>
<dbReference type="STRING" id="1817814.A2V81_02900"/>